<organism evidence="4 5">
    <name type="scientific">Streptomonospora alba</name>
    <dbReference type="NCBI Taxonomy" id="183763"/>
    <lineage>
        <taxon>Bacteria</taxon>
        <taxon>Bacillati</taxon>
        <taxon>Actinomycetota</taxon>
        <taxon>Actinomycetes</taxon>
        <taxon>Streptosporangiales</taxon>
        <taxon>Nocardiopsidaceae</taxon>
        <taxon>Streptomonospora</taxon>
    </lineage>
</organism>
<dbReference type="InterPro" id="IPR000182">
    <property type="entry name" value="GNAT_dom"/>
</dbReference>
<evidence type="ECO:0000313" key="5">
    <source>
        <dbReference type="Proteomes" id="UP000031675"/>
    </source>
</evidence>
<accession>A0A0C2JK98</accession>
<proteinExistence type="predicted"/>
<evidence type="ECO:0000313" key="4">
    <source>
        <dbReference type="EMBL" id="KIH97347.1"/>
    </source>
</evidence>
<dbReference type="RefSeq" id="WP_040275756.1">
    <property type="nucleotide sequence ID" value="NZ_JROO01000039.1"/>
</dbReference>
<dbReference type="EMBL" id="JROO01000039">
    <property type="protein sequence ID" value="KIH97347.1"/>
    <property type="molecule type" value="Genomic_DNA"/>
</dbReference>
<dbReference type="GO" id="GO:0016747">
    <property type="term" value="F:acyltransferase activity, transferring groups other than amino-acyl groups"/>
    <property type="evidence" value="ECO:0007669"/>
    <property type="project" value="InterPro"/>
</dbReference>
<name>A0A0C2JK98_9ACTN</name>
<dbReference type="InterPro" id="IPR050832">
    <property type="entry name" value="Bact_Acetyltransf"/>
</dbReference>
<gene>
    <name evidence="4" type="ORF">LP52_19810</name>
</gene>
<keyword evidence="2" id="KW-0012">Acyltransferase</keyword>
<dbReference type="CDD" id="cd04301">
    <property type="entry name" value="NAT_SF"/>
    <property type="match status" value="1"/>
</dbReference>
<dbReference type="STRING" id="183763.LP52_19810"/>
<dbReference type="InterPro" id="IPR016181">
    <property type="entry name" value="Acyl_CoA_acyltransferase"/>
</dbReference>
<evidence type="ECO:0000256" key="2">
    <source>
        <dbReference type="ARBA" id="ARBA00023315"/>
    </source>
</evidence>
<reference evidence="5" key="1">
    <citation type="journal article" date="2015" name="Chem. Biol.">
        <title>Structure, bioactivity, and resistance mechanism of streptomonomicin, an unusual lasso Peptide from an understudied halophilic actinomycete.</title>
        <authorList>
            <person name="Metelev M."/>
            <person name="Tietz J.I."/>
            <person name="Melby J.O."/>
            <person name="Blair P.M."/>
            <person name="Zhu L."/>
            <person name="Livnat I."/>
            <person name="Severinov K."/>
            <person name="Mitchell D.A."/>
        </authorList>
    </citation>
    <scope>NUCLEOTIDE SEQUENCE [LARGE SCALE GENOMIC DNA]</scope>
    <source>
        <strain evidence="5">YIM 90003</strain>
    </source>
</reference>
<dbReference type="Proteomes" id="UP000031675">
    <property type="component" value="Unassembled WGS sequence"/>
</dbReference>
<protein>
    <submittedName>
        <fullName evidence="4">Acetyltransferase</fullName>
    </submittedName>
</protein>
<dbReference type="PANTHER" id="PTHR43877">
    <property type="entry name" value="AMINOALKYLPHOSPHONATE N-ACETYLTRANSFERASE-RELATED-RELATED"/>
    <property type="match status" value="1"/>
</dbReference>
<dbReference type="PROSITE" id="PS51186">
    <property type="entry name" value="GNAT"/>
    <property type="match status" value="1"/>
</dbReference>
<dbReference type="Pfam" id="PF00583">
    <property type="entry name" value="Acetyltransf_1"/>
    <property type="match status" value="1"/>
</dbReference>
<dbReference type="AlphaFoldDB" id="A0A0C2JK98"/>
<dbReference type="Gene3D" id="3.40.630.30">
    <property type="match status" value="1"/>
</dbReference>
<feature type="domain" description="N-acetyltransferase" evidence="3">
    <location>
        <begin position="170"/>
        <end position="331"/>
    </location>
</feature>
<evidence type="ECO:0000259" key="3">
    <source>
        <dbReference type="PROSITE" id="PS51186"/>
    </source>
</evidence>
<comment type="caution">
    <text evidence="4">The sequence shown here is derived from an EMBL/GenBank/DDBJ whole genome shotgun (WGS) entry which is preliminary data.</text>
</comment>
<sequence length="331" mass="36763">MGGYVARVRNDELPGSGTEFDLLVDSVATRWREVDPLLPAPTRPRKSTYPLLTVSDEAGRPVATGTMRYSWYQPGEIGRTWGMPDQHWLTPIVGGPDPGRALDSLLSSWREQLQQLPTGTGSESAAQLTWPARDVLGVPALQAHGLQPYSVLAARERRRGVPPSLPPRDVTIRLADSQDLPQIVSLLMEEHRYEEFFGGVFIQPETPEQTRRVAARALSRSPSWVWLAERRGRPVGLVWVSPPDRARWAAPLVRAAPAAHIGYGVVAEEERGRGIGTALISEAHQALDAHNVQVTVLNYAMMNPLSGPFWNRMGYRPVWTTWEVRPALALR</sequence>
<dbReference type="SUPFAM" id="SSF55729">
    <property type="entry name" value="Acyl-CoA N-acyltransferases (Nat)"/>
    <property type="match status" value="1"/>
</dbReference>
<keyword evidence="1 4" id="KW-0808">Transferase</keyword>
<keyword evidence="5" id="KW-1185">Reference proteome</keyword>
<dbReference type="OrthoDB" id="149709at2"/>
<evidence type="ECO:0000256" key="1">
    <source>
        <dbReference type="ARBA" id="ARBA00022679"/>
    </source>
</evidence>